<dbReference type="Proteomes" id="UP000179860">
    <property type="component" value="Plasmid pl1WSM5005"/>
</dbReference>
<protein>
    <submittedName>
        <fullName evidence="1">Uncharacterized protein</fullName>
    </submittedName>
</protein>
<dbReference type="KEGG" id="pspw:BJG93_32160"/>
<dbReference type="EMBL" id="CP017563">
    <property type="protein sequence ID" value="APA90071.2"/>
    <property type="molecule type" value="Genomic_DNA"/>
</dbReference>
<dbReference type="RefSeq" id="WP_154671698.1">
    <property type="nucleotide sequence ID" value="NZ_CP017563.2"/>
</dbReference>
<evidence type="ECO:0000313" key="2">
    <source>
        <dbReference type="Proteomes" id="UP000179860"/>
    </source>
</evidence>
<reference evidence="1" key="2">
    <citation type="submission" date="2021-06" db="EMBL/GenBank/DDBJ databases">
        <authorList>
            <person name="Rogers T.H."/>
            <person name="Ramsay J.P."/>
            <person name="Wang P."/>
            <person name="Terpolilli J."/>
        </authorList>
    </citation>
    <scope>NUCLEOTIDE SEQUENCE [LARGE SCALE GENOMIC DNA]</scope>
    <source>
        <strain evidence="1">WSM5005</strain>
        <plasmid evidence="1">pl1WSM5005</plasmid>
    </source>
</reference>
<keyword evidence="1" id="KW-0614">Plasmid</keyword>
<gene>
    <name evidence="1" type="ORF">BJG93_32160</name>
</gene>
<evidence type="ECO:0000313" key="1">
    <source>
        <dbReference type="EMBL" id="APA90071.2"/>
    </source>
</evidence>
<proteinExistence type="predicted"/>
<organism evidence="1 2">
    <name type="scientific">Paraburkholderia sprentiae WSM5005</name>
    <dbReference type="NCBI Taxonomy" id="754502"/>
    <lineage>
        <taxon>Bacteria</taxon>
        <taxon>Pseudomonadati</taxon>
        <taxon>Pseudomonadota</taxon>
        <taxon>Betaproteobacteria</taxon>
        <taxon>Burkholderiales</taxon>
        <taxon>Burkholderiaceae</taxon>
        <taxon>Paraburkholderia</taxon>
    </lineage>
</organism>
<reference evidence="1" key="1">
    <citation type="submission" date="2016-09" db="EMBL/GenBank/DDBJ databases">
        <title>The Complete Genome of Burkholderia sprentiae wsm5005.</title>
        <authorList>
            <person name="De Meyer S."/>
            <person name="Wang P."/>
            <person name="Terpolilli J."/>
        </authorList>
    </citation>
    <scope>NUCLEOTIDE SEQUENCE [LARGE SCALE GENOMIC DNA]</scope>
    <source>
        <strain evidence="1">WSM5005</strain>
        <plasmid evidence="1">pl1WSM5005</plasmid>
    </source>
</reference>
<geneLocation type="plasmid" evidence="1 2">
    <name>pl1WSM5005</name>
</geneLocation>
<accession>A0A1I9YV57</accession>
<keyword evidence="2" id="KW-1185">Reference proteome</keyword>
<dbReference type="AlphaFoldDB" id="A0A1I9YV57"/>
<sequence length="76" mass="8113">MLGPNCEPMILRPARSDGMSARELQTLGRARSVKVIDYQLAMPDADGGNGIGSGNHVGKRPVRQRAVARQTLAISV</sequence>
<name>A0A1I9YV57_9BURK</name>